<evidence type="ECO:0000256" key="4">
    <source>
        <dbReference type="ARBA" id="ARBA00022490"/>
    </source>
</evidence>
<evidence type="ECO:0000256" key="2">
    <source>
        <dbReference type="ARBA" id="ARBA00004496"/>
    </source>
</evidence>
<reference evidence="11 12" key="1">
    <citation type="submission" date="2018-06" db="EMBL/GenBank/DDBJ databases">
        <title>Halonotius sp. F13-13 a new haloarchaeeon isolated from a solar saltern from Isla Cristina, Huelva, Spain.</title>
        <authorList>
            <person name="Duran-Viseras A."/>
            <person name="Sanchez-Porro C."/>
            <person name="Ventosa A."/>
        </authorList>
    </citation>
    <scope>NUCLEOTIDE SEQUENCE [LARGE SCALE GENOMIC DNA]</scope>
    <source>
        <strain evidence="11 12">F13-13</strain>
    </source>
</reference>
<dbReference type="GO" id="GO:0003755">
    <property type="term" value="F:peptidyl-prolyl cis-trans isomerase activity"/>
    <property type="evidence" value="ECO:0007669"/>
    <property type="project" value="UniProtKB-UniRule"/>
</dbReference>
<dbReference type="PANTHER" id="PTHR47861:SF3">
    <property type="entry name" value="FKBP-TYPE PEPTIDYL-PROLYL CIS-TRANS ISOMERASE SLYD"/>
    <property type="match status" value="1"/>
</dbReference>
<evidence type="ECO:0000256" key="5">
    <source>
        <dbReference type="ARBA" id="ARBA00023110"/>
    </source>
</evidence>
<evidence type="ECO:0000256" key="6">
    <source>
        <dbReference type="ARBA" id="ARBA00023186"/>
    </source>
</evidence>
<dbReference type="InterPro" id="IPR046357">
    <property type="entry name" value="PPIase_dom_sf"/>
</dbReference>
<organism evidence="11 12">
    <name type="scientific">Halonotius aquaticus</name>
    <dbReference type="NCBI Taxonomy" id="2216978"/>
    <lineage>
        <taxon>Archaea</taxon>
        <taxon>Methanobacteriati</taxon>
        <taxon>Methanobacteriota</taxon>
        <taxon>Stenosarchaea group</taxon>
        <taxon>Halobacteria</taxon>
        <taxon>Halobacteriales</taxon>
        <taxon>Haloferacaceae</taxon>
        <taxon>Halonotius</taxon>
    </lineage>
</organism>
<evidence type="ECO:0000256" key="9">
    <source>
        <dbReference type="RuleBase" id="RU003915"/>
    </source>
</evidence>
<gene>
    <name evidence="11" type="ORF">DM826_08415</name>
</gene>
<dbReference type="RefSeq" id="WP_120102960.1">
    <property type="nucleotide sequence ID" value="NZ_QKNY01000013.1"/>
</dbReference>
<evidence type="ECO:0000313" key="12">
    <source>
        <dbReference type="Proteomes" id="UP000276588"/>
    </source>
</evidence>
<protein>
    <recommendedName>
        <fullName evidence="9">Peptidyl-prolyl cis-trans isomerase</fullName>
        <ecNumber evidence="9">5.2.1.8</ecNumber>
    </recommendedName>
</protein>
<dbReference type="GO" id="GO:0005737">
    <property type="term" value="C:cytoplasm"/>
    <property type="evidence" value="ECO:0007669"/>
    <property type="project" value="UniProtKB-SubCell"/>
</dbReference>
<evidence type="ECO:0000256" key="7">
    <source>
        <dbReference type="ARBA" id="ARBA00023235"/>
    </source>
</evidence>
<evidence type="ECO:0000313" key="11">
    <source>
        <dbReference type="EMBL" id="RJX42709.1"/>
    </source>
</evidence>
<dbReference type="SUPFAM" id="SSF54534">
    <property type="entry name" value="FKBP-like"/>
    <property type="match status" value="1"/>
</dbReference>
<dbReference type="PROSITE" id="PS50059">
    <property type="entry name" value="FKBP_PPIASE"/>
    <property type="match status" value="1"/>
</dbReference>
<keyword evidence="12" id="KW-1185">Reference proteome</keyword>
<dbReference type="PANTHER" id="PTHR47861">
    <property type="entry name" value="FKBP-TYPE PEPTIDYL-PROLYL CIS-TRANS ISOMERASE SLYD"/>
    <property type="match status" value="1"/>
</dbReference>
<name>A0A3A6PT74_9EURY</name>
<keyword evidence="4" id="KW-0963">Cytoplasm</keyword>
<proteinExistence type="inferred from homology"/>
<feature type="domain" description="PPIase FKBP-type" evidence="10">
    <location>
        <begin position="6"/>
        <end position="103"/>
    </location>
</feature>
<keyword evidence="6" id="KW-0143">Chaperone</keyword>
<keyword evidence="5 8" id="KW-0697">Rotamase</keyword>
<comment type="caution">
    <text evidence="11">The sequence shown here is derived from an EMBL/GenBank/DDBJ whole genome shotgun (WGS) entry which is preliminary data.</text>
</comment>
<dbReference type="AlphaFoldDB" id="A0A3A6PT74"/>
<evidence type="ECO:0000259" key="10">
    <source>
        <dbReference type="PROSITE" id="PS50059"/>
    </source>
</evidence>
<evidence type="ECO:0000256" key="3">
    <source>
        <dbReference type="ARBA" id="ARBA00006577"/>
    </source>
</evidence>
<evidence type="ECO:0000256" key="1">
    <source>
        <dbReference type="ARBA" id="ARBA00000971"/>
    </source>
</evidence>
<dbReference type="EC" id="5.2.1.8" evidence="9"/>
<dbReference type="EMBL" id="QKNY01000013">
    <property type="protein sequence ID" value="RJX42709.1"/>
    <property type="molecule type" value="Genomic_DNA"/>
</dbReference>
<comment type="subcellular location">
    <subcellularLocation>
        <location evidence="2">Cytoplasm</location>
    </subcellularLocation>
</comment>
<comment type="similarity">
    <text evidence="3 9">Belongs to the FKBP-type PPIase family.</text>
</comment>
<dbReference type="Proteomes" id="UP000276588">
    <property type="component" value="Unassembled WGS sequence"/>
</dbReference>
<keyword evidence="7 8" id="KW-0413">Isomerase</keyword>
<dbReference type="InterPro" id="IPR001179">
    <property type="entry name" value="PPIase_FKBP_dom"/>
</dbReference>
<dbReference type="GO" id="GO:0042026">
    <property type="term" value="P:protein refolding"/>
    <property type="evidence" value="ECO:0007669"/>
    <property type="project" value="UniProtKB-ARBA"/>
</dbReference>
<dbReference type="Pfam" id="PF00254">
    <property type="entry name" value="FKBP_C"/>
    <property type="match status" value="1"/>
</dbReference>
<dbReference type="OrthoDB" id="8615at2157"/>
<accession>A0A3A6PT74</accession>
<evidence type="ECO:0000256" key="8">
    <source>
        <dbReference type="PROSITE-ProRule" id="PRU00277"/>
    </source>
</evidence>
<dbReference type="Gene3D" id="3.10.50.40">
    <property type="match status" value="1"/>
</dbReference>
<sequence length="157" mass="17206">MAIEAGDTVVIEYIGRFPDGSVFDTSRYEVAEEHGLVEAQDADPDDYSSLSFKVGDEEVIEGLEQGVIGLETGDTETLTIPPEEGYGAFDDEKVREYDPEVFEGMVGQPPEVGLHVHAENGLHGDVTAVTDDAVEIDFNHELAGRTLEFEVEILDTW</sequence>
<comment type="catalytic activity">
    <reaction evidence="1 8 9">
        <text>[protein]-peptidylproline (omega=180) = [protein]-peptidylproline (omega=0)</text>
        <dbReference type="Rhea" id="RHEA:16237"/>
        <dbReference type="Rhea" id="RHEA-COMP:10747"/>
        <dbReference type="Rhea" id="RHEA-COMP:10748"/>
        <dbReference type="ChEBI" id="CHEBI:83833"/>
        <dbReference type="ChEBI" id="CHEBI:83834"/>
        <dbReference type="EC" id="5.2.1.8"/>
    </reaction>
</comment>